<dbReference type="PANTHER" id="PTHR33361">
    <property type="entry name" value="GLR0591 PROTEIN"/>
    <property type="match status" value="1"/>
</dbReference>
<evidence type="ECO:0000256" key="1">
    <source>
        <dbReference type="SAM" id="SignalP"/>
    </source>
</evidence>
<organism evidence="2 3">
    <name type="scientific">Pelomonas cellulosilytica</name>
    <dbReference type="NCBI Taxonomy" id="2906762"/>
    <lineage>
        <taxon>Bacteria</taxon>
        <taxon>Pseudomonadati</taxon>
        <taxon>Pseudomonadota</taxon>
        <taxon>Betaproteobacteria</taxon>
        <taxon>Burkholderiales</taxon>
        <taxon>Sphaerotilaceae</taxon>
        <taxon>Roseateles</taxon>
    </lineage>
</organism>
<evidence type="ECO:0000313" key="3">
    <source>
        <dbReference type="Proteomes" id="UP001200741"/>
    </source>
</evidence>
<evidence type="ECO:0000313" key="2">
    <source>
        <dbReference type="EMBL" id="MCE4554666.1"/>
    </source>
</evidence>
<dbReference type="Proteomes" id="UP001200741">
    <property type="component" value="Unassembled WGS sequence"/>
</dbReference>
<gene>
    <name evidence="2" type="ORF">LXT13_09470</name>
</gene>
<name>A0ABS8XPI8_9BURK</name>
<proteinExistence type="predicted"/>
<comment type="caution">
    <text evidence="2">The sequence shown here is derived from an EMBL/GenBank/DDBJ whole genome shotgun (WGS) entry which is preliminary data.</text>
</comment>
<sequence length="599" mass="66644">MKLIRDGLAVLTLALGLLQPALAATPAERLADLATRAWDAQARFDPLLAMFNGDYRFNDQLALSLAPAERARRFDAYRGFLKELHGIPVADLSPSDRLTRELLERLLSDQLALSRFPDHLLPLEHMSSVPLLLAMFAGGQMESQPLRTRPEFEAYLKRLRVLPAWCDQAVLNLREGLARGIVQSPSVMEASLQQLTRLADPDLTRNPFGATLRLLEPGVTSGLAAQDAIDLARAFEQTLREQVVPGLQRLQAFAQADYMPAAARRTSPGLGSLPGGQDWYRQVVRDQTNTTLTPQAIHELGLREVGRIQQEIARLAPRLGFEGDPLRDGGLLAWLQADARWRPFKTEEDVLQGYRAINARVEPQLPRLFGRQPRTPLEIRAEPELTRATASPHYTLGKADGSLPGVFWAAIPDPLAASTPDMTALLLHEGQPGHHFQLALQQEMTLPSFRRHTGSNAYVEGWALYAETLGHELGLYDDPAAYAGQLNGEIVRAARLVVDTGLHAMGWPRERAIAYWMEITGANRALAVNQIDRYLAWPGQALGYKMGALRIQALRQHAEKTLGKKFRLAEFHDQVLGEGAMPVDVLDRRIRRWVAAQQR</sequence>
<protein>
    <submittedName>
        <fullName evidence="2">DUF885 domain-containing protein</fullName>
    </submittedName>
</protein>
<feature type="signal peptide" evidence="1">
    <location>
        <begin position="1"/>
        <end position="23"/>
    </location>
</feature>
<reference evidence="2 3" key="1">
    <citation type="submission" date="2021-12" db="EMBL/GenBank/DDBJ databases">
        <title>Genome seq of P8.</title>
        <authorList>
            <person name="Seo T."/>
        </authorList>
    </citation>
    <scope>NUCLEOTIDE SEQUENCE [LARGE SCALE GENOMIC DNA]</scope>
    <source>
        <strain evidence="2 3">P8</strain>
    </source>
</reference>
<accession>A0ABS8XPI8</accession>
<dbReference type="InterPro" id="IPR010281">
    <property type="entry name" value="DUF885"/>
</dbReference>
<dbReference type="Pfam" id="PF05960">
    <property type="entry name" value="DUF885"/>
    <property type="match status" value="1"/>
</dbReference>
<dbReference type="PANTHER" id="PTHR33361:SF16">
    <property type="entry name" value="DUF885 DOMAIN-CONTAINING PROTEIN"/>
    <property type="match status" value="1"/>
</dbReference>
<dbReference type="EMBL" id="JAJTWU010000003">
    <property type="protein sequence ID" value="MCE4554666.1"/>
    <property type="molecule type" value="Genomic_DNA"/>
</dbReference>
<feature type="chain" id="PRO_5046702447" evidence="1">
    <location>
        <begin position="24"/>
        <end position="599"/>
    </location>
</feature>
<keyword evidence="1" id="KW-0732">Signal</keyword>
<keyword evidence="3" id="KW-1185">Reference proteome</keyword>
<dbReference type="RefSeq" id="WP_233371677.1">
    <property type="nucleotide sequence ID" value="NZ_JAJTWU010000003.1"/>
</dbReference>